<dbReference type="InterPro" id="IPR008152">
    <property type="entry name" value="Clathrin_a/b/g-adaptin_app_Ig"/>
</dbReference>
<sequence length="641" mass="71870">VFRVTQVAFFSDKATDPSSSEEQWEFIQGFCDQVNKEPEGPQIATRLLGHKIQSPQEREALHALTVLETCINSCGKKFHREVGKFRFLNELIKLLSPKYLGTWTSEKVKAKTIEILFSWTVWLPEEVKIQDAYQMLKKQGIIKQDPQLPVDKILPPPSPRANNSIFDDEEKSKLLARLLKSSHSEDLQAANRLIKTMMKEDQEKMEKVSKRIHTIEEVLNNTKLLNEMLVNYRREKLSDSDKDIMESLYERCEKLRPALFRLASDTVDNDDALAEILQANDKLTQVVTLYKQVFEGHEVNGDTTVDQSKSEDSEMVDIRNATINHMSKPFVPFPVLQGPQTPERGHTSSLSLLDEELMSLGLNDPPLTTTTLSTFSLSNSASTQHTSHNGLSLFPLHSGVDKESEEILTTTHVSVPGNVSQNNGLHELDLLGKSLMQQSLTPQQINWAFPQPEPTLRSRSTDPPRGTASPAVTTLLPKLFSPPFYSNAPSQQHSTEFSLADVFVPLESIKPSSVLPVTAYDKNGFRVMMHFAKDSPPGRPDVLVIVISMLNTSPLSLKNIVFQAAVPKVMRVKLQAASGNELPVCNPLLPPAVISQVLLLSNPQKERVRLRYKLTFTQGDQSFTEVGEVDQFPDANSWGRL</sequence>
<evidence type="ECO:0000259" key="11">
    <source>
        <dbReference type="PROSITE" id="PS50179"/>
    </source>
</evidence>
<evidence type="ECO:0000256" key="8">
    <source>
        <dbReference type="ARBA" id="ARBA00023034"/>
    </source>
</evidence>
<evidence type="ECO:0000256" key="3">
    <source>
        <dbReference type="ARBA" id="ARBA00008099"/>
    </source>
</evidence>
<dbReference type="InterPro" id="IPR008153">
    <property type="entry name" value="GAE_dom"/>
</dbReference>
<evidence type="ECO:0000313" key="15">
    <source>
        <dbReference type="Proteomes" id="UP000008672"/>
    </source>
</evidence>
<evidence type="ECO:0000256" key="10">
    <source>
        <dbReference type="SAM" id="Coils"/>
    </source>
</evidence>
<dbReference type="eggNOG" id="KOG1086">
    <property type="taxonomic scope" value="Eukaryota"/>
</dbReference>
<dbReference type="EMBL" id="AFYH01138199">
    <property type="status" value="NOT_ANNOTATED_CDS"/>
    <property type="molecule type" value="Genomic_DNA"/>
</dbReference>
<evidence type="ECO:0000256" key="1">
    <source>
        <dbReference type="ARBA" id="ARBA00004150"/>
    </source>
</evidence>
<dbReference type="FunFam" id="1.25.40.90:FF:000011">
    <property type="entry name" value="ADP-ribosylation factor-binding protein GGA3 isoform X1"/>
    <property type="match status" value="1"/>
</dbReference>
<dbReference type="PROSITE" id="PS50180">
    <property type="entry name" value="GAE"/>
    <property type="match status" value="1"/>
</dbReference>
<dbReference type="PANTHER" id="PTHR45905">
    <property type="entry name" value="GOLGI-LOCALIZED, GAMMA-ADAPTIN EAR CONTAINING, ARF BINDING PROTEIN"/>
    <property type="match status" value="1"/>
</dbReference>
<protein>
    <submittedName>
        <fullName evidence="14">Golgi associated, gamma adaptin ear containing, ARF binding protein 2</fullName>
    </submittedName>
</protein>
<keyword evidence="6" id="KW-0832">Ubl conjugation</keyword>
<dbReference type="Pfam" id="PF00790">
    <property type="entry name" value="VHS"/>
    <property type="match status" value="1"/>
</dbReference>
<dbReference type="GO" id="GO:0034394">
    <property type="term" value="P:protein localization to cell surface"/>
    <property type="evidence" value="ECO:0007669"/>
    <property type="project" value="TreeGrafter"/>
</dbReference>
<dbReference type="Gene3D" id="1.25.40.90">
    <property type="match status" value="1"/>
</dbReference>
<dbReference type="Gene3D" id="1.20.5.170">
    <property type="match status" value="1"/>
</dbReference>
<dbReference type="InterPro" id="IPR027422">
    <property type="entry name" value="GGA1-3"/>
</dbReference>
<dbReference type="SUPFAM" id="SSF49348">
    <property type="entry name" value="Clathrin adaptor appendage domain"/>
    <property type="match status" value="1"/>
</dbReference>
<dbReference type="OMA" id="NCCKEKK"/>
<dbReference type="Pfam" id="PF18308">
    <property type="entry name" value="GGA_N-GAT"/>
    <property type="match status" value="1"/>
</dbReference>
<dbReference type="FunFam" id="2.60.40.1230:FF:000001">
    <property type="entry name" value="ADP-ribosylation factor-binding protein GGA1 isoform 1"/>
    <property type="match status" value="1"/>
</dbReference>
<dbReference type="AlphaFoldDB" id="H3AZ37"/>
<keyword evidence="9" id="KW-0472">Membrane</keyword>
<dbReference type="EMBL" id="AFYH01138195">
    <property type="status" value="NOT_ANNOTATED_CDS"/>
    <property type="molecule type" value="Genomic_DNA"/>
</dbReference>
<dbReference type="Proteomes" id="UP000008672">
    <property type="component" value="Unassembled WGS sequence"/>
</dbReference>
<keyword evidence="8" id="KW-0333">Golgi apparatus</keyword>
<dbReference type="EMBL" id="AFYH01138200">
    <property type="status" value="NOT_ANNOTATED_CDS"/>
    <property type="molecule type" value="Genomic_DNA"/>
</dbReference>
<dbReference type="PANTHER" id="PTHR45905:SF2">
    <property type="entry name" value="ADP-RIBOSYLATION FACTOR-BINDING PROTEIN GGA2"/>
    <property type="match status" value="1"/>
</dbReference>
<evidence type="ECO:0000259" key="13">
    <source>
        <dbReference type="PROSITE" id="PS50909"/>
    </source>
</evidence>
<dbReference type="Gene3D" id="2.60.40.1230">
    <property type="match status" value="1"/>
</dbReference>
<dbReference type="EMBL" id="AFYH01138197">
    <property type="status" value="NOT_ANNOTATED_CDS"/>
    <property type="molecule type" value="Genomic_DNA"/>
</dbReference>
<reference evidence="14" key="2">
    <citation type="submission" date="2025-08" db="UniProtKB">
        <authorList>
            <consortium name="Ensembl"/>
        </authorList>
    </citation>
    <scope>IDENTIFICATION</scope>
</reference>
<keyword evidence="5" id="KW-0967">Endosome</keyword>
<evidence type="ECO:0000259" key="12">
    <source>
        <dbReference type="PROSITE" id="PS50180"/>
    </source>
</evidence>
<dbReference type="GO" id="GO:0031901">
    <property type="term" value="C:early endosome membrane"/>
    <property type="evidence" value="ECO:0007669"/>
    <property type="project" value="UniProtKB-SubCell"/>
</dbReference>
<dbReference type="CDD" id="cd14239">
    <property type="entry name" value="GAT_GGA1_GGA2"/>
    <property type="match status" value="1"/>
</dbReference>
<reference evidence="15" key="1">
    <citation type="submission" date="2011-08" db="EMBL/GenBank/DDBJ databases">
        <title>The draft genome of Latimeria chalumnae.</title>
        <authorList>
            <person name="Di Palma F."/>
            <person name="Alfoldi J."/>
            <person name="Johnson J."/>
            <person name="Berlin A."/>
            <person name="Gnerre S."/>
            <person name="Jaffe D."/>
            <person name="MacCallum I."/>
            <person name="Young S."/>
            <person name="Walker B.J."/>
            <person name="Lander E."/>
            <person name="Lindblad-Toh K."/>
        </authorList>
    </citation>
    <scope>NUCLEOTIDE SEQUENCE [LARGE SCALE GENOMIC DNA]</scope>
    <source>
        <strain evidence="15">Wild caught</strain>
    </source>
</reference>
<dbReference type="InParanoid" id="H3AZ37"/>
<dbReference type="GO" id="GO:0043130">
    <property type="term" value="F:ubiquitin binding"/>
    <property type="evidence" value="ECO:0007669"/>
    <property type="project" value="InterPro"/>
</dbReference>
<proteinExistence type="inferred from homology"/>
<evidence type="ECO:0000256" key="2">
    <source>
        <dbReference type="ARBA" id="ARBA00004220"/>
    </source>
</evidence>
<dbReference type="InterPro" id="IPR041198">
    <property type="entry name" value="GGA_N-GAT"/>
</dbReference>
<feature type="domain" description="VHS" evidence="11">
    <location>
        <begin position="14"/>
        <end position="144"/>
    </location>
</feature>
<dbReference type="InterPro" id="IPR008942">
    <property type="entry name" value="ENTH_VHS"/>
</dbReference>
<dbReference type="Pfam" id="PF02883">
    <property type="entry name" value="Alpha_adaptinC2"/>
    <property type="match status" value="1"/>
</dbReference>
<dbReference type="PROSITE" id="PS50179">
    <property type="entry name" value="VHS"/>
    <property type="match status" value="1"/>
</dbReference>
<keyword evidence="15" id="KW-1185">Reference proteome</keyword>
<dbReference type="FunFam" id="1.20.5.170:FF:000023">
    <property type="entry name" value="ADP-ribosylation factor-binding protein GGA3 isoform X1"/>
    <property type="match status" value="1"/>
</dbReference>
<comment type="similarity">
    <text evidence="3">Belongs to the GGA protein family.</text>
</comment>
<dbReference type="EMBL" id="AFYH01138196">
    <property type="status" value="NOT_ANNOTATED_CDS"/>
    <property type="molecule type" value="Genomic_DNA"/>
</dbReference>
<feature type="domain" description="GAT" evidence="13">
    <location>
        <begin position="168"/>
        <end position="295"/>
    </location>
</feature>
<evidence type="ECO:0000256" key="6">
    <source>
        <dbReference type="ARBA" id="ARBA00022843"/>
    </source>
</evidence>
<dbReference type="GO" id="GO:0031267">
    <property type="term" value="F:small GTPase binding"/>
    <property type="evidence" value="ECO:0007669"/>
    <property type="project" value="InterPro"/>
</dbReference>
<dbReference type="InterPro" id="IPR004152">
    <property type="entry name" value="GAT_dom"/>
</dbReference>
<dbReference type="EMBL" id="AFYH01138194">
    <property type="status" value="NOT_ANNOTATED_CDS"/>
    <property type="molecule type" value="Genomic_DNA"/>
</dbReference>
<dbReference type="Gene3D" id="1.20.58.160">
    <property type="match status" value="1"/>
</dbReference>
<dbReference type="SUPFAM" id="SSF89009">
    <property type="entry name" value="GAT-like domain"/>
    <property type="match status" value="1"/>
</dbReference>
<dbReference type="GO" id="GO:0006886">
    <property type="term" value="P:intracellular protein transport"/>
    <property type="evidence" value="ECO:0007669"/>
    <property type="project" value="InterPro"/>
</dbReference>
<dbReference type="InterPro" id="IPR013041">
    <property type="entry name" value="Clathrin_app_Ig-like_sf"/>
</dbReference>
<name>H3AZ37_LATCH</name>
<dbReference type="Bgee" id="ENSLACG00000013119">
    <property type="expression patterns" value="Expressed in chordate pharynx and 6 other cell types or tissues"/>
</dbReference>
<evidence type="ECO:0000313" key="14">
    <source>
        <dbReference type="Ensembl" id="ENSLACP00000014908.1"/>
    </source>
</evidence>
<dbReference type="GO" id="GO:0005802">
    <property type="term" value="C:trans-Golgi network"/>
    <property type="evidence" value="ECO:0007669"/>
    <property type="project" value="InterPro"/>
</dbReference>
<dbReference type="EMBL" id="AFYH01138198">
    <property type="status" value="NOT_ANNOTATED_CDS"/>
    <property type="molecule type" value="Genomic_DNA"/>
</dbReference>
<dbReference type="STRING" id="7897.ENSLACP00000014908"/>
<dbReference type="Ensembl" id="ENSLACT00000015012.1">
    <property type="protein sequence ID" value="ENSLACP00000014908.1"/>
    <property type="gene ID" value="ENSLACG00000013119.1"/>
</dbReference>
<dbReference type="Pfam" id="PF03127">
    <property type="entry name" value="GAT"/>
    <property type="match status" value="1"/>
</dbReference>
<dbReference type="SMART" id="SM00288">
    <property type="entry name" value="VHS"/>
    <property type="match status" value="1"/>
</dbReference>
<feature type="domain" description="GAE" evidence="12">
    <location>
        <begin position="512"/>
        <end position="633"/>
    </location>
</feature>
<evidence type="ECO:0000256" key="5">
    <source>
        <dbReference type="ARBA" id="ARBA00022753"/>
    </source>
</evidence>
<dbReference type="GO" id="GO:0006893">
    <property type="term" value="P:Golgi to plasma membrane transport"/>
    <property type="evidence" value="ECO:0007669"/>
    <property type="project" value="TreeGrafter"/>
</dbReference>
<dbReference type="GeneTree" id="ENSGT00940000156448"/>
<dbReference type="HOGENOM" id="CLU_015010_0_0_1"/>
<dbReference type="PROSITE" id="PS50909">
    <property type="entry name" value="GAT"/>
    <property type="match status" value="1"/>
</dbReference>
<dbReference type="SUPFAM" id="SSF48464">
    <property type="entry name" value="ENTH/VHS domain"/>
    <property type="match status" value="1"/>
</dbReference>
<gene>
    <name evidence="14" type="primary">LOC102354254</name>
</gene>
<organism evidence="14 15">
    <name type="scientific">Latimeria chalumnae</name>
    <name type="common">Coelacanth</name>
    <dbReference type="NCBI Taxonomy" id="7897"/>
    <lineage>
        <taxon>Eukaryota</taxon>
        <taxon>Metazoa</taxon>
        <taxon>Chordata</taxon>
        <taxon>Craniata</taxon>
        <taxon>Vertebrata</taxon>
        <taxon>Euteleostomi</taxon>
        <taxon>Coelacanthiformes</taxon>
        <taxon>Coelacanthidae</taxon>
        <taxon>Latimeria</taxon>
    </lineage>
</organism>
<keyword evidence="4" id="KW-0813">Transport</keyword>
<dbReference type="InterPro" id="IPR038425">
    <property type="entry name" value="GAT_sf"/>
</dbReference>
<keyword evidence="7" id="KW-0653">Protein transport</keyword>
<evidence type="ECO:0000256" key="9">
    <source>
        <dbReference type="ARBA" id="ARBA00023136"/>
    </source>
</evidence>
<feature type="coiled-coil region" evidence="10">
    <location>
        <begin position="198"/>
        <end position="235"/>
    </location>
</feature>
<reference evidence="14" key="3">
    <citation type="submission" date="2025-09" db="UniProtKB">
        <authorList>
            <consortium name="Ensembl"/>
        </authorList>
    </citation>
    <scope>IDENTIFICATION</scope>
</reference>
<dbReference type="SMART" id="SM00809">
    <property type="entry name" value="Alpha_adaptinC2"/>
    <property type="match status" value="1"/>
</dbReference>
<accession>H3AZ37</accession>
<evidence type="ECO:0000256" key="4">
    <source>
        <dbReference type="ARBA" id="ARBA00022448"/>
    </source>
</evidence>
<keyword evidence="10" id="KW-0175">Coiled coil</keyword>
<dbReference type="GO" id="GO:0035091">
    <property type="term" value="F:phosphatidylinositol binding"/>
    <property type="evidence" value="ECO:0007669"/>
    <property type="project" value="InterPro"/>
</dbReference>
<dbReference type="InterPro" id="IPR002014">
    <property type="entry name" value="VHS_dom"/>
</dbReference>
<dbReference type="CDD" id="cd17010">
    <property type="entry name" value="VHS_GGA2"/>
    <property type="match status" value="1"/>
</dbReference>
<comment type="subcellular location">
    <subcellularLocation>
        <location evidence="2">Early endosome membrane</location>
        <topology evidence="2">Peripheral membrane protein</topology>
    </subcellularLocation>
    <subcellularLocation>
        <location evidence="1">Golgi apparatus</location>
        <location evidence="1">trans-Golgi network membrane</location>
        <topology evidence="1">Peripheral membrane protein</topology>
    </subcellularLocation>
</comment>
<evidence type="ECO:0000256" key="7">
    <source>
        <dbReference type="ARBA" id="ARBA00022927"/>
    </source>
</evidence>